<gene>
    <name evidence="2" type="ORF">AVDCRST_MAG64-3566</name>
</gene>
<feature type="region of interest" description="Disordered" evidence="1">
    <location>
        <begin position="68"/>
        <end position="98"/>
    </location>
</feature>
<protein>
    <submittedName>
        <fullName evidence="2">Uncharacterized protein</fullName>
    </submittedName>
</protein>
<proteinExistence type="predicted"/>
<name>A0A6J4Q1W5_9BACT</name>
<accession>A0A6J4Q1W5</accession>
<dbReference type="EMBL" id="CADCUQ010000815">
    <property type="protein sequence ID" value="CAA9431693.1"/>
    <property type="molecule type" value="Genomic_DNA"/>
</dbReference>
<reference evidence="2" key="1">
    <citation type="submission" date="2020-02" db="EMBL/GenBank/DDBJ databases">
        <authorList>
            <person name="Meier V. D."/>
        </authorList>
    </citation>
    <scope>NUCLEOTIDE SEQUENCE</scope>
    <source>
        <strain evidence="2">AVDCRST_MAG64</strain>
    </source>
</reference>
<evidence type="ECO:0000313" key="2">
    <source>
        <dbReference type="EMBL" id="CAA9431693.1"/>
    </source>
</evidence>
<evidence type="ECO:0000256" key="1">
    <source>
        <dbReference type="SAM" id="MobiDB-lite"/>
    </source>
</evidence>
<organism evidence="2">
    <name type="scientific">uncultured Phycisphaerae bacterium</name>
    <dbReference type="NCBI Taxonomy" id="904963"/>
    <lineage>
        <taxon>Bacteria</taxon>
        <taxon>Pseudomonadati</taxon>
        <taxon>Planctomycetota</taxon>
        <taxon>Phycisphaerae</taxon>
        <taxon>environmental samples</taxon>
    </lineage>
</organism>
<dbReference type="AlphaFoldDB" id="A0A6J4Q1W5"/>
<feature type="region of interest" description="Disordered" evidence="1">
    <location>
        <begin position="1"/>
        <end position="51"/>
    </location>
</feature>
<sequence>MTPIRKRGARVPGEVVQASDRPHGMPRHPSSSSAAKDLDLPGGGIVPAAGGRGDPFAALRMTTHVAGTVGATRGSSPRSTFPSAERTADSGRVLTPGL</sequence>
<feature type="compositionally biased region" description="Gly residues" evidence="1">
    <location>
        <begin position="41"/>
        <end position="51"/>
    </location>
</feature>
<feature type="compositionally biased region" description="Polar residues" evidence="1">
    <location>
        <begin position="73"/>
        <end position="82"/>
    </location>
</feature>